<feature type="domain" description="Multidrug resistance protein MdtA-like barrel-sandwich hybrid" evidence="2">
    <location>
        <begin position="76"/>
        <end position="261"/>
    </location>
</feature>
<dbReference type="PANTHER" id="PTHR30469:SF15">
    <property type="entry name" value="HLYD FAMILY OF SECRETION PROTEINS"/>
    <property type="match status" value="1"/>
</dbReference>
<dbReference type="InterPro" id="IPR058625">
    <property type="entry name" value="MdtA-like_BSH"/>
</dbReference>
<proteinExistence type="predicted"/>
<sequence length="486" mass="51778">MRFLRQSLVGLFLVSLTLGLLVYAGSLVKGAVDARLSQEARTPVARERVFSVNVVPVVLETVAPELTAFGEVQSRRTLELRASTGGTLIDLAPEFVEGGHVTKGQMLARIDPTTAQAALARVNADLRDAEAEVTEAARALELAQDALEAARNQADLQERAYQRLSDLRDRGVGSVSGVESAELSLASARQSVLSSRQSLAQAEARVNQAATQLERQKIAVAEAERDLADTEIRAGFSGTLSGVSLVEGRLVSANEQLAQLIDADALEVAFRVSTQQYARLLNDAGNLRQSPVAVSLDVFGTDLTTTGILSRDSAAVGEGVTGRLVFASLDQARGFKPGDFVTVAIKEPELPRVARLPASAVNAANEVLVIGAEDRLETASVTLLRRQGDDVLVRANALDGRQVVAERSPLLGAGIKVRALQAGVVAAPPPAPDLVELTQERRAKLIAFVEGNTRMPAEAKQRILAQLEQPKVPADMVQRIESRMGD</sequence>
<dbReference type="Gene3D" id="2.40.30.170">
    <property type="match status" value="1"/>
</dbReference>
<keyword evidence="1" id="KW-0175">Coiled coil</keyword>
<evidence type="ECO:0000313" key="4">
    <source>
        <dbReference type="Proteomes" id="UP000244904"/>
    </source>
</evidence>
<dbReference type="EMBL" id="OMOJ01000001">
    <property type="protein sequence ID" value="SPF77563.1"/>
    <property type="molecule type" value="Genomic_DNA"/>
</dbReference>
<gene>
    <name evidence="3" type="primary">ttgD</name>
    <name evidence="3" type="ORF">PRI8871_00146</name>
</gene>
<dbReference type="RefSeq" id="WP_108884272.1">
    <property type="nucleotide sequence ID" value="NZ_OMOJ01000001.1"/>
</dbReference>
<dbReference type="Gene3D" id="2.40.50.100">
    <property type="match status" value="2"/>
</dbReference>
<dbReference type="Proteomes" id="UP000244904">
    <property type="component" value="Unassembled WGS sequence"/>
</dbReference>
<organism evidence="3 4">
    <name type="scientific">Pseudoprimorskyibacter insulae</name>
    <dbReference type="NCBI Taxonomy" id="1695997"/>
    <lineage>
        <taxon>Bacteria</taxon>
        <taxon>Pseudomonadati</taxon>
        <taxon>Pseudomonadota</taxon>
        <taxon>Alphaproteobacteria</taxon>
        <taxon>Rhodobacterales</taxon>
        <taxon>Paracoccaceae</taxon>
        <taxon>Pseudoprimorskyibacter</taxon>
    </lineage>
</organism>
<evidence type="ECO:0000313" key="3">
    <source>
        <dbReference type="EMBL" id="SPF77563.1"/>
    </source>
</evidence>
<dbReference type="PANTHER" id="PTHR30469">
    <property type="entry name" value="MULTIDRUG RESISTANCE PROTEIN MDTA"/>
    <property type="match status" value="1"/>
</dbReference>
<dbReference type="Pfam" id="PF25917">
    <property type="entry name" value="BSH_RND"/>
    <property type="match status" value="1"/>
</dbReference>
<feature type="coiled-coil region" evidence="1">
    <location>
        <begin position="199"/>
        <end position="233"/>
    </location>
</feature>
<name>A0A2R8ANE3_9RHOB</name>
<accession>A0A2R8ANE3</accession>
<evidence type="ECO:0000259" key="2">
    <source>
        <dbReference type="Pfam" id="PF25917"/>
    </source>
</evidence>
<dbReference type="Gene3D" id="2.40.420.20">
    <property type="match status" value="1"/>
</dbReference>
<dbReference type="GO" id="GO:1990281">
    <property type="term" value="C:efflux pump complex"/>
    <property type="evidence" value="ECO:0007669"/>
    <property type="project" value="TreeGrafter"/>
</dbReference>
<dbReference type="Gene3D" id="1.10.287.470">
    <property type="entry name" value="Helix hairpin bin"/>
    <property type="match status" value="1"/>
</dbReference>
<protein>
    <submittedName>
        <fullName evidence="3">Toluene efflux pump periplasmic linker protein TtgD</fullName>
    </submittedName>
</protein>
<evidence type="ECO:0000256" key="1">
    <source>
        <dbReference type="SAM" id="Coils"/>
    </source>
</evidence>
<dbReference type="AlphaFoldDB" id="A0A2R8ANE3"/>
<dbReference type="GO" id="GO:0015562">
    <property type="term" value="F:efflux transmembrane transporter activity"/>
    <property type="evidence" value="ECO:0007669"/>
    <property type="project" value="InterPro"/>
</dbReference>
<dbReference type="OrthoDB" id="7626141at2"/>
<reference evidence="4" key="1">
    <citation type="submission" date="2018-03" db="EMBL/GenBank/DDBJ databases">
        <authorList>
            <person name="Rodrigo-Torres L."/>
            <person name="Arahal R. D."/>
            <person name="Lucena T."/>
        </authorList>
    </citation>
    <scope>NUCLEOTIDE SEQUENCE [LARGE SCALE GENOMIC DNA]</scope>
    <source>
        <strain evidence="4">CECT 8871</strain>
    </source>
</reference>
<feature type="coiled-coil region" evidence="1">
    <location>
        <begin position="119"/>
        <end position="167"/>
    </location>
</feature>
<keyword evidence="4" id="KW-1185">Reference proteome</keyword>
<dbReference type="SUPFAM" id="SSF111369">
    <property type="entry name" value="HlyD-like secretion proteins"/>
    <property type="match status" value="1"/>
</dbReference>